<protein>
    <submittedName>
        <fullName evidence="2">Uncharacterized protein</fullName>
    </submittedName>
</protein>
<evidence type="ECO:0000313" key="2">
    <source>
        <dbReference type="EMBL" id="CAA9375357.1"/>
    </source>
</evidence>
<organism evidence="2">
    <name type="scientific">uncultured Nocardioides sp</name>
    <dbReference type="NCBI Taxonomy" id="198441"/>
    <lineage>
        <taxon>Bacteria</taxon>
        <taxon>Bacillati</taxon>
        <taxon>Actinomycetota</taxon>
        <taxon>Actinomycetes</taxon>
        <taxon>Propionibacteriales</taxon>
        <taxon>Nocardioidaceae</taxon>
        <taxon>Nocardioides</taxon>
        <taxon>environmental samples</taxon>
    </lineage>
</organism>
<evidence type="ECO:0000256" key="1">
    <source>
        <dbReference type="SAM" id="MobiDB-lite"/>
    </source>
</evidence>
<proteinExistence type="predicted"/>
<dbReference type="AlphaFoldDB" id="A0A6J4N3H6"/>
<name>A0A6J4N3H6_9ACTN</name>
<feature type="compositionally biased region" description="Low complexity" evidence="1">
    <location>
        <begin position="11"/>
        <end position="20"/>
    </location>
</feature>
<accession>A0A6J4N3H6</accession>
<reference evidence="2" key="1">
    <citation type="submission" date="2020-02" db="EMBL/GenBank/DDBJ databases">
        <authorList>
            <person name="Meier V. D."/>
        </authorList>
    </citation>
    <scope>NUCLEOTIDE SEQUENCE</scope>
    <source>
        <strain evidence="2">AVDCRST_MAG60</strain>
    </source>
</reference>
<feature type="non-terminal residue" evidence="2">
    <location>
        <position position="52"/>
    </location>
</feature>
<gene>
    <name evidence="2" type="ORF">AVDCRST_MAG60-453</name>
</gene>
<sequence length="52" mass="5510">GCPGSAAAGQRGVRGPGRSVRPGRRCRPPGDDRRRRGPGRLRSIPSPESPHL</sequence>
<feature type="non-terminal residue" evidence="2">
    <location>
        <position position="1"/>
    </location>
</feature>
<dbReference type="EMBL" id="CADCUN010000049">
    <property type="protein sequence ID" value="CAA9375357.1"/>
    <property type="molecule type" value="Genomic_DNA"/>
</dbReference>
<feature type="region of interest" description="Disordered" evidence="1">
    <location>
        <begin position="1"/>
        <end position="52"/>
    </location>
</feature>